<dbReference type="Proteomes" id="UP000002565">
    <property type="component" value="Chromosome 1"/>
</dbReference>
<evidence type="ECO:0000313" key="2">
    <source>
        <dbReference type="Proteomes" id="UP000002565"/>
    </source>
</evidence>
<dbReference type="HOGENOM" id="CLU_3402475_0_0_5"/>
<evidence type="ECO:0000313" key="1">
    <source>
        <dbReference type="EMBL" id="ACD72449.1"/>
    </source>
</evidence>
<accession>A0A0F6AQN4</accession>
<name>A0A0F6AQN4_BRUA1</name>
<protein>
    <submittedName>
        <fullName evidence="1">Uncharacterized protein</fullName>
    </submittedName>
</protein>
<reference evidence="1 2" key="1">
    <citation type="journal article" date="2008" name="PLoS ONE">
        <title>Genome sequence of Brucella abortus vaccine strain S19 compared to virulent strains yields candidate virulence genes.</title>
        <authorList>
            <person name="Crasta O.R."/>
            <person name="Folkerts O."/>
            <person name="Fei Z."/>
            <person name="Mane S.P."/>
            <person name="Evans C."/>
            <person name="Martino-Catt S."/>
            <person name="Bricker B."/>
            <person name="Yu G."/>
            <person name="Du L."/>
            <person name="Sobral B.W."/>
        </authorList>
    </citation>
    <scope>NUCLEOTIDE SEQUENCE [LARGE SCALE GENOMIC DNA]</scope>
    <source>
        <strain evidence="1 2">S19</strain>
    </source>
</reference>
<proteinExistence type="predicted"/>
<organism evidence="1 2">
    <name type="scientific">Brucella abortus (strain S19)</name>
    <dbReference type="NCBI Taxonomy" id="430066"/>
    <lineage>
        <taxon>Bacteria</taxon>
        <taxon>Pseudomonadati</taxon>
        <taxon>Pseudomonadota</taxon>
        <taxon>Alphaproteobacteria</taxon>
        <taxon>Hyphomicrobiales</taxon>
        <taxon>Brucellaceae</taxon>
        <taxon>Brucella/Ochrobactrum group</taxon>
        <taxon>Brucella</taxon>
    </lineage>
</organism>
<dbReference type="KEGG" id="bmc:BAbS19_I09340"/>
<gene>
    <name evidence="1" type="ordered locus">BAbS19_I09340</name>
</gene>
<dbReference type="AlphaFoldDB" id="A0A0F6AQN4"/>
<dbReference type="EMBL" id="CP000887">
    <property type="protein sequence ID" value="ACD72449.1"/>
    <property type="molecule type" value="Genomic_DNA"/>
</dbReference>
<sequence>MKTLNCGELGKLTGYHYIIPAPHKRFALLLVKL</sequence>